<organism evidence="1 2">
    <name type="scientific">Kaustia mangrovi</name>
    <dbReference type="NCBI Taxonomy" id="2593653"/>
    <lineage>
        <taxon>Bacteria</taxon>
        <taxon>Pseudomonadati</taxon>
        <taxon>Pseudomonadota</taxon>
        <taxon>Alphaproteobacteria</taxon>
        <taxon>Hyphomicrobiales</taxon>
        <taxon>Parvibaculaceae</taxon>
        <taxon>Kaustia</taxon>
    </lineage>
</organism>
<accession>A0A7S8C535</accession>
<dbReference type="SUPFAM" id="SSF54001">
    <property type="entry name" value="Cysteine proteinases"/>
    <property type="match status" value="1"/>
</dbReference>
<reference evidence="1 2" key="1">
    <citation type="submission" date="2020-06" db="EMBL/GenBank/DDBJ databases">
        <title>Genome sequence of 2 isolates from Red Sea Mangroves.</title>
        <authorList>
            <person name="Sefrji F."/>
            <person name="Michoud G."/>
            <person name="Merlino G."/>
            <person name="Daffonchio D."/>
        </authorList>
    </citation>
    <scope>NUCLEOTIDE SEQUENCE [LARGE SCALE GENOMIC DNA]</scope>
    <source>
        <strain evidence="1 2">R1DC25</strain>
    </source>
</reference>
<dbReference type="InterPro" id="IPR024453">
    <property type="entry name" value="Peptidase_C92"/>
</dbReference>
<dbReference type="KEGG" id="kmn:HW532_12925"/>
<protein>
    <submittedName>
        <fullName evidence="1">Lipo-like protein</fullName>
    </submittedName>
</protein>
<sequence>MSLYLRTLEWIGRGIAHILQKDVRTYEPFAAYDHATLRRILRPGDVLLVDGNQRLSIAIKYLTQSTWSHAALYVGDALAASGEGAEPPTLVEVELDGGCKASPLSRYAHRNVRICRPVGLTPEDRDAVVSFMVARIGTAYDMKNVVDLVRYLMPMPPVPMRWRRRMFALGSGEPTQAICSTLIAQAFQSVQYPILPSVETVDRLGSGSSGYSREEIFHIRHHSLFTPRDFDLSPYFEVVKPTLAFGFDYKTLTWGQPADGAGPRDSKAAS</sequence>
<name>A0A7S8C535_9HYPH</name>
<proteinExistence type="predicted"/>
<dbReference type="RefSeq" id="WP_213160882.1">
    <property type="nucleotide sequence ID" value="NZ_CP058214.1"/>
</dbReference>
<dbReference type="Pfam" id="PF05708">
    <property type="entry name" value="Peptidase_C92"/>
    <property type="match status" value="1"/>
</dbReference>
<dbReference type="Proteomes" id="UP000593594">
    <property type="component" value="Chromosome"/>
</dbReference>
<dbReference type="Gene3D" id="3.90.1720.10">
    <property type="entry name" value="endopeptidase domain like (from Nostoc punctiforme)"/>
    <property type="match status" value="1"/>
</dbReference>
<gene>
    <name evidence="1" type="ORF">HW532_12925</name>
</gene>
<evidence type="ECO:0000313" key="1">
    <source>
        <dbReference type="EMBL" id="QPC43518.1"/>
    </source>
</evidence>
<dbReference type="EMBL" id="CP058214">
    <property type="protein sequence ID" value="QPC43518.1"/>
    <property type="molecule type" value="Genomic_DNA"/>
</dbReference>
<evidence type="ECO:0000313" key="2">
    <source>
        <dbReference type="Proteomes" id="UP000593594"/>
    </source>
</evidence>
<keyword evidence="2" id="KW-1185">Reference proteome</keyword>
<dbReference type="InterPro" id="IPR038765">
    <property type="entry name" value="Papain-like_cys_pep_sf"/>
</dbReference>
<dbReference type="AlphaFoldDB" id="A0A7S8C535"/>